<keyword evidence="2" id="KW-0067">ATP-binding</keyword>
<evidence type="ECO:0000313" key="3">
    <source>
        <dbReference type="EMBL" id="KON90213.1"/>
    </source>
</evidence>
<sequence length="201" mass="22631">MIHQNGQSICSEQIRMIRTYIDHLYDSESKLLMVTSPSDEGQKSIISSKLAIAFVEQGNRVLLADANIRSPSLHHWFQLKNENGFSNAIMHEENILLTINETLIPNLFVMPSGPIPLNPSEIWIASKIKEMTSICRTEFDVVIFEAPPILTASDSQVLANYCDGTILVVKENKTKKEDVLKTKMNLERKNSKILGVIYQTG</sequence>
<protein>
    <submittedName>
        <fullName evidence="3">Uncharacterized protein</fullName>
    </submittedName>
</protein>
<dbReference type="GO" id="GO:0005886">
    <property type="term" value="C:plasma membrane"/>
    <property type="evidence" value="ECO:0007669"/>
    <property type="project" value="TreeGrafter"/>
</dbReference>
<dbReference type="PATRIC" id="fig|1459.3.peg.1424"/>
<reference evidence="4" key="1">
    <citation type="submission" date="2015-07" db="EMBL/GenBank/DDBJ databases">
        <title>Fjat-10036 dsm4.</title>
        <authorList>
            <person name="Liu B."/>
            <person name="Wang J."/>
            <person name="Zhu Y."/>
            <person name="Liu G."/>
            <person name="Chen Q."/>
            <person name="Chen Z."/>
            <person name="Lan J."/>
            <person name="Che J."/>
            <person name="Ge C."/>
            <person name="Shi H."/>
            <person name="Pan Z."/>
            <person name="Liu X."/>
        </authorList>
    </citation>
    <scope>NUCLEOTIDE SEQUENCE [LARGE SCALE GENOMIC DNA]</scope>
    <source>
        <strain evidence="4">DSM 4</strain>
    </source>
</reference>
<dbReference type="InterPro" id="IPR050445">
    <property type="entry name" value="Bact_polysacc_biosynth/exp"/>
</dbReference>
<organism evidence="3 4">
    <name type="scientific">Sporosarcina globispora</name>
    <name type="common">Bacillus globisporus</name>
    <dbReference type="NCBI Taxonomy" id="1459"/>
    <lineage>
        <taxon>Bacteria</taxon>
        <taxon>Bacillati</taxon>
        <taxon>Bacillota</taxon>
        <taxon>Bacilli</taxon>
        <taxon>Bacillales</taxon>
        <taxon>Caryophanaceae</taxon>
        <taxon>Sporosarcina</taxon>
    </lineage>
</organism>
<evidence type="ECO:0000256" key="2">
    <source>
        <dbReference type="ARBA" id="ARBA00022840"/>
    </source>
</evidence>
<dbReference type="PANTHER" id="PTHR32309:SF13">
    <property type="entry name" value="FERRIC ENTEROBACTIN TRANSPORT PROTEIN FEPE"/>
    <property type="match status" value="1"/>
</dbReference>
<proteinExistence type="predicted"/>
<dbReference type="InterPro" id="IPR027417">
    <property type="entry name" value="P-loop_NTPase"/>
</dbReference>
<dbReference type="InterPro" id="IPR005702">
    <property type="entry name" value="Wzc-like_C"/>
</dbReference>
<keyword evidence="4" id="KW-1185">Reference proteome</keyword>
<dbReference type="CDD" id="cd05387">
    <property type="entry name" value="BY-kinase"/>
    <property type="match status" value="1"/>
</dbReference>
<comment type="caution">
    <text evidence="3">The sequence shown here is derived from an EMBL/GenBank/DDBJ whole genome shotgun (WGS) entry which is preliminary data.</text>
</comment>
<dbReference type="AlphaFoldDB" id="A0A0M0GKB1"/>
<gene>
    <name evidence="3" type="ORF">AF332_06690</name>
</gene>
<dbReference type="STRING" id="1459.AF332_06690"/>
<dbReference type="GO" id="GO:0004713">
    <property type="term" value="F:protein tyrosine kinase activity"/>
    <property type="evidence" value="ECO:0007669"/>
    <property type="project" value="TreeGrafter"/>
</dbReference>
<dbReference type="EMBL" id="LGUF01000007">
    <property type="protein sequence ID" value="KON90213.1"/>
    <property type="molecule type" value="Genomic_DNA"/>
</dbReference>
<dbReference type="Proteomes" id="UP000037109">
    <property type="component" value="Unassembled WGS sequence"/>
</dbReference>
<dbReference type="PANTHER" id="PTHR32309">
    <property type="entry name" value="TYROSINE-PROTEIN KINASE"/>
    <property type="match status" value="1"/>
</dbReference>
<name>A0A0M0GKB1_SPOGL</name>
<dbReference type="NCBIfam" id="TIGR01007">
    <property type="entry name" value="eps_fam"/>
    <property type="match status" value="1"/>
</dbReference>
<evidence type="ECO:0000256" key="1">
    <source>
        <dbReference type="ARBA" id="ARBA00022741"/>
    </source>
</evidence>
<keyword evidence="1" id="KW-0547">Nucleotide-binding</keyword>
<dbReference type="GO" id="GO:0005524">
    <property type="term" value="F:ATP binding"/>
    <property type="evidence" value="ECO:0007669"/>
    <property type="project" value="UniProtKB-KW"/>
</dbReference>
<evidence type="ECO:0000313" key="4">
    <source>
        <dbReference type="Proteomes" id="UP000037109"/>
    </source>
</evidence>
<dbReference type="Gene3D" id="3.40.50.300">
    <property type="entry name" value="P-loop containing nucleotide triphosphate hydrolases"/>
    <property type="match status" value="1"/>
</dbReference>
<accession>A0A0M0GKB1</accession>
<dbReference type="SUPFAM" id="SSF52540">
    <property type="entry name" value="P-loop containing nucleoside triphosphate hydrolases"/>
    <property type="match status" value="1"/>
</dbReference>